<evidence type="ECO:0000259" key="3">
    <source>
        <dbReference type="PROSITE" id="PS51000"/>
    </source>
</evidence>
<dbReference type="EMBL" id="BMIR01000005">
    <property type="protein sequence ID" value="GGE37240.1"/>
    <property type="molecule type" value="Genomic_DNA"/>
</dbReference>
<keyword evidence="4" id="KW-0238">DNA-binding</keyword>
<dbReference type="PANTHER" id="PTHR34580">
    <property type="match status" value="1"/>
</dbReference>
<dbReference type="InterPro" id="IPR051534">
    <property type="entry name" value="CBASS_pafABC_assoc_protein"/>
</dbReference>
<keyword evidence="2" id="KW-0804">Transcription</keyword>
<feature type="domain" description="HTH deoR-type" evidence="3">
    <location>
        <begin position="6"/>
        <end position="65"/>
    </location>
</feature>
<evidence type="ECO:0000256" key="2">
    <source>
        <dbReference type="ARBA" id="ARBA00023163"/>
    </source>
</evidence>
<proteinExistence type="predicted"/>
<dbReference type="Gene3D" id="1.10.10.10">
    <property type="entry name" value="Winged helix-like DNA-binding domain superfamily/Winged helix DNA-binding domain"/>
    <property type="match status" value="1"/>
</dbReference>
<reference evidence="4" key="2">
    <citation type="submission" date="2020-09" db="EMBL/GenBank/DDBJ databases">
        <authorList>
            <person name="Sun Q."/>
            <person name="Zhou Y."/>
        </authorList>
    </citation>
    <scope>NUCLEOTIDE SEQUENCE</scope>
    <source>
        <strain evidence="4">CGMCC 1.15371</strain>
    </source>
</reference>
<dbReference type="Pfam" id="PF13280">
    <property type="entry name" value="WYL"/>
    <property type="match status" value="1"/>
</dbReference>
<evidence type="ECO:0000313" key="4">
    <source>
        <dbReference type="EMBL" id="GGE37240.1"/>
    </source>
</evidence>
<dbReference type="InterPro" id="IPR001034">
    <property type="entry name" value="DeoR_HTH"/>
</dbReference>
<dbReference type="InterPro" id="IPR013196">
    <property type="entry name" value="HTH_11"/>
</dbReference>
<evidence type="ECO:0000313" key="5">
    <source>
        <dbReference type="Proteomes" id="UP000628775"/>
    </source>
</evidence>
<name>A0A8J2VS52_9BACL</name>
<dbReference type="InterPro" id="IPR026881">
    <property type="entry name" value="WYL_dom"/>
</dbReference>
<dbReference type="SUPFAM" id="SSF46785">
    <property type="entry name" value="Winged helix' DNA-binding domain"/>
    <property type="match status" value="1"/>
</dbReference>
<dbReference type="AlphaFoldDB" id="A0A8J2VS52"/>
<dbReference type="GO" id="GO:0003677">
    <property type="term" value="F:DNA binding"/>
    <property type="evidence" value="ECO:0007669"/>
    <property type="project" value="UniProtKB-KW"/>
</dbReference>
<keyword evidence="1" id="KW-0805">Transcription regulation</keyword>
<dbReference type="SMART" id="SM00420">
    <property type="entry name" value="HTH_DEOR"/>
    <property type="match status" value="1"/>
</dbReference>
<sequence>MVHMSKTARLLELMMTINAKKVFTARELAEEFNVSYRTILRDLEELSSLGVPLYSEVGVHGGYRIIKERILPPVSLKETEAIAIFFAAQSLEYFGALPFKAEIKTALNKFYHSLPQDVKSTIDEMKHRVAFWSPKRPHAAPYLKDLLEAAVSQTSLCIEYDGSHGPQERRIFPVGLYSHNGLWYCPAYCFKRQAFRLFRADRVLNVLPTPPPDAVDVPSMSITEWLEHAERGGQTTLPLKVQLTAEGVRHAQNLLDLETMITMNADRTGTLYGRIPQSEIGYFTELIWSLGTEARLEEPIEIIELIQVKLQKLSHFYKK</sequence>
<protein>
    <submittedName>
        <fullName evidence="4">DNA-binding transcriptional regulator</fullName>
    </submittedName>
</protein>
<dbReference type="PIRSF" id="PIRSF016838">
    <property type="entry name" value="PafC"/>
    <property type="match status" value="1"/>
</dbReference>
<dbReference type="PANTHER" id="PTHR34580:SF9">
    <property type="entry name" value="SLL5097 PROTEIN"/>
    <property type="match status" value="1"/>
</dbReference>
<keyword evidence="5" id="KW-1185">Reference proteome</keyword>
<dbReference type="InterPro" id="IPR036390">
    <property type="entry name" value="WH_DNA-bd_sf"/>
</dbReference>
<evidence type="ECO:0000256" key="1">
    <source>
        <dbReference type="ARBA" id="ARBA00023015"/>
    </source>
</evidence>
<gene>
    <name evidence="4" type="ORF">GCM10011391_15190</name>
</gene>
<comment type="caution">
    <text evidence="4">The sequence shown here is derived from an EMBL/GenBank/DDBJ whole genome shotgun (WGS) entry which is preliminary data.</text>
</comment>
<dbReference type="InterPro" id="IPR036388">
    <property type="entry name" value="WH-like_DNA-bd_sf"/>
</dbReference>
<dbReference type="Proteomes" id="UP000628775">
    <property type="component" value="Unassembled WGS sequence"/>
</dbReference>
<dbReference type="GO" id="GO:0003700">
    <property type="term" value="F:DNA-binding transcription factor activity"/>
    <property type="evidence" value="ECO:0007669"/>
    <property type="project" value="InterPro"/>
</dbReference>
<dbReference type="Pfam" id="PF08279">
    <property type="entry name" value="HTH_11"/>
    <property type="match status" value="1"/>
</dbReference>
<dbReference type="PROSITE" id="PS52050">
    <property type="entry name" value="WYL"/>
    <property type="match status" value="1"/>
</dbReference>
<dbReference type="PROSITE" id="PS51000">
    <property type="entry name" value="HTH_DEOR_2"/>
    <property type="match status" value="1"/>
</dbReference>
<reference evidence="4" key="1">
    <citation type="journal article" date="2014" name="Int. J. Syst. Evol. Microbiol.">
        <title>Complete genome sequence of Corynebacterium casei LMG S-19264T (=DSM 44701T), isolated from a smear-ripened cheese.</title>
        <authorList>
            <consortium name="US DOE Joint Genome Institute (JGI-PGF)"/>
            <person name="Walter F."/>
            <person name="Albersmeier A."/>
            <person name="Kalinowski J."/>
            <person name="Ruckert C."/>
        </authorList>
    </citation>
    <scope>NUCLEOTIDE SEQUENCE</scope>
    <source>
        <strain evidence="4">CGMCC 1.15371</strain>
    </source>
</reference>
<accession>A0A8J2VS52</accession>
<organism evidence="4 5">
    <name type="scientific">Pullulanibacillus camelliae</name>
    <dbReference type="NCBI Taxonomy" id="1707096"/>
    <lineage>
        <taxon>Bacteria</taxon>
        <taxon>Bacillati</taxon>
        <taxon>Bacillota</taxon>
        <taxon>Bacilli</taxon>
        <taxon>Bacillales</taxon>
        <taxon>Sporolactobacillaceae</taxon>
        <taxon>Pullulanibacillus</taxon>
    </lineage>
</organism>
<dbReference type="InterPro" id="IPR028349">
    <property type="entry name" value="PafC-like"/>
</dbReference>